<evidence type="ECO:0000313" key="1">
    <source>
        <dbReference type="EMBL" id="QCD86097.1"/>
    </source>
</evidence>
<evidence type="ECO:0000313" key="2">
    <source>
        <dbReference type="Proteomes" id="UP000501690"/>
    </source>
</evidence>
<accession>A0A4D6LC17</accession>
<sequence>MQIELQWLLDAGSRRSIAVLRCRCGNKFGCGWLRWRMLHLHRDGYADEDGGARLNVAVEKMMVDIVRKNAQMRGA</sequence>
<organism evidence="1 2">
    <name type="scientific">Vigna unguiculata</name>
    <name type="common">Cowpea</name>
    <dbReference type="NCBI Taxonomy" id="3917"/>
    <lineage>
        <taxon>Eukaryota</taxon>
        <taxon>Viridiplantae</taxon>
        <taxon>Streptophyta</taxon>
        <taxon>Embryophyta</taxon>
        <taxon>Tracheophyta</taxon>
        <taxon>Spermatophyta</taxon>
        <taxon>Magnoliopsida</taxon>
        <taxon>eudicotyledons</taxon>
        <taxon>Gunneridae</taxon>
        <taxon>Pentapetalae</taxon>
        <taxon>rosids</taxon>
        <taxon>fabids</taxon>
        <taxon>Fabales</taxon>
        <taxon>Fabaceae</taxon>
        <taxon>Papilionoideae</taxon>
        <taxon>50 kb inversion clade</taxon>
        <taxon>NPAAA clade</taxon>
        <taxon>indigoferoid/millettioid clade</taxon>
        <taxon>Phaseoleae</taxon>
        <taxon>Vigna</taxon>
    </lineage>
</organism>
<dbReference type="Proteomes" id="UP000501690">
    <property type="component" value="Linkage Group LG3"/>
</dbReference>
<gene>
    <name evidence="1" type="ORF">DEO72_LG3g618</name>
</gene>
<dbReference type="AlphaFoldDB" id="A0A4D6LC17"/>
<name>A0A4D6LC17_VIGUN</name>
<dbReference type="EMBL" id="CP039347">
    <property type="protein sequence ID" value="QCD86097.1"/>
    <property type="molecule type" value="Genomic_DNA"/>
</dbReference>
<protein>
    <submittedName>
        <fullName evidence="1">Uncharacterized protein</fullName>
    </submittedName>
</protein>
<keyword evidence="2" id="KW-1185">Reference proteome</keyword>
<proteinExistence type="predicted"/>
<reference evidence="1 2" key="1">
    <citation type="submission" date="2019-04" db="EMBL/GenBank/DDBJ databases">
        <title>An improved genome assembly and genetic linkage map for asparagus bean, Vigna unguiculata ssp. sesquipedialis.</title>
        <authorList>
            <person name="Xia Q."/>
            <person name="Zhang R."/>
            <person name="Dong Y."/>
        </authorList>
    </citation>
    <scope>NUCLEOTIDE SEQUENCE [LARGE SCALE GENOMIC DNA]</scope>
    <source>
        <tissue evidence="1">Leaf</tissue>
    </source>
</reference>